<name>A0A9Q0S123_9DIPT</name>
<reference evidence="4" key="1">
    <citation type="submission" date="2022-07" db="EMBL/GenBank/DDBJ databases">
        <authorList>
            <person name="Trinca V."/>
            <person name="Uliana J.V.C."/>
            <person name="Torres T.T."/>
            <person name="Ward R.J."/>
            <person name="Monesi N."/>
        </authorList>
    </citation>
    <scope>NUCLEOTIDE SEQUENCE</scope>
    <source>
        <strain evidence="4">HSMRA1968</strain>
        <tissue evidence="4">Whole embryos</tissue>
    </source>
</reference>
<dbReference type="GO" id="GO:1990072">
    <property type="term" value="C:TRAPPIII protein complex"/>
    <property type="evidence" value="ECO:0007669"/>
    <property type="project" value="TreeGrafter"/>
</dbReference>
<keyword evidence="5" id="KW-1185">Reference proteome</keyword>
<feature type="domain" description="TPPC8 third Ig-like" evidence="3">
    <location>
        <begin position="1042"/>
        <end position="1225"/>
    </location>
</feature>
<accession>A0A9Q0S123</accession>
<dbReference type="Pfam" id="PF12739">
    <property type="entry name" value="TRAPPC-Trs85"/>
    <property type="match status" value="1"/>
</dbReference>
<dbReference type="EMBL" id="WJQU01000002">
    <property type="protein sequence ID" value="KAJ6641577.1"/>
    <property type="molecule type" value="Genomic_DNA"/>
</dbReference>
<dbReference type="InterPro" id="IPR058540">
    <property type="entry name" value="Ig_TPPC8_3rd"/>
</dbReference>
<proteinExistence type="predicted"/>
<organism evidence="4 5">
    <name type="scientific">Pseudolycoriella hygida</name>
    <dbReference type="NCBI Taxonomy" id="35572"/>
    <lineage>
        <taxon>Eukaryota</taxon>
        <taxon>Metazoa</taxon>
        <taxon>Ecdysozoa</taxon>
        <taxon>Arthropoda</taxon>
        <taxon>Hexapoda</taxon>
        <taxon>Insecta</taxon>
        <taxon>Pterygota</taxon>
        <taxon>Neoptera</taxon>
        <taxon>Endopterygota</taxon>
        <taxon>Diptera</taxon>
        <taxon>Nematocera</taxon>
        <taxon>Sciaroidea</taxon>
        <taxon>Sciaridae</taxon>
        <taxon>Pseudolycoriella</taxon>
    </lineage>
</organism>
<dbReference type="PANTHER" id="PTHR12975">
    <property type="entry name" value="TRANSPORT PROTEIN TRAPP"/>
    <property type="match status" value="1"/>
</dbReference>
<evidence type="ECO:0000259" key="2">
    <source>
        <dbReference type="Pfam" id="PF24545"/>
    </source>
</evidence>
<dbReference type="Pfam" id="PF24546">
    <property type="entry name" value="Ig_TPPC8_3rd"/>
    <property type="match status" value="1"/>
</dbReference>
<feature type="domain" description="TPPC8 second Ig-like" evidence="1">
    <location>
        <begin position="916"/>
        <end position="1038"/>
    </location>
</feature>
<dbReference type="InterPro" id="IPR024420">
    <property type="entry name" value="TRAPP_III_complex_Trs85"/>
</dbReference>
<dbReference type="OrthoDB" id="203724at2759"/>
<feature type="domain" description="TPPC8 first Ig-like" evidence="2">
    <location>
        <begin position="718"/>
        <end position="914"/>
    </location>
</feature>
<dbReference type="PANTHER" id="PTHR12975:SF6">
    <property type="entry name" value="TRAFFICKING PROTEIN PARTICLE COMPLEX SUBUNIT 8"/>
    <property type="match status" value="1"/>
</dbReference>
<evidence type="ECO:0000259" key="3">
    <source>
        <dbReference type="Pfam" id="PF24546"/>
    </source>
</evidence>
<evidence type="ECO:0000259" key="1">
    <source>
        <dbReference type="Pfam" id="PF24544"/>
    </source>
</evidence>
<dbReference type="Pfam" id="PF24545">
    <property type="entry name" value="Ig_TPPC8_1st"/>
    <property type="match status" value="1"/>
</dbReference>
<dbReference type="Pfam" id="PF24544">
    <property type="entry name" value="Ig_TPPC8_2nd"/>
    <property type="match status" value="1"/>
</dbReference>
<dbReference type="Proteomes" id="UP001151699">
    <property type="component" value="Chromosome B"/>
</dbReference>
<evidence type="ECO:0000313" key="4">
    <source>
        <dbReference type="EMBL" id="KAJ6641577.1"/>
    </source>
</evidence>
<dbReference type="AlphaFoldDB" id="A0A9Q0S123"/>
<dbReference type="InterPro" id="IPR058541">
    <property type="entry name" value="Ig_TPPC8_1st"/>
</dbReference>
<dbReference type="InterPro" id="IPR058538">
    <property type="entry name" value="Ig_TPPC8_2nd"/>
</dbReference>
<comment type="caution">
    <text evidence="4">The sequence shown here is derived from an EMBL/GenBank/DDBJ whole genome shotgun (WGS) entry which is preliminary data.</text>
</comment>
<dbReference type="SUPFAM" id="SSF48452">
    <property type="entry name" value="TPR-like"/>
    <property type="match status" value="1"/>
</dbReference>
<dbReference type="InterPro" id="IPR011990">
    <property type="entry name" value="TPR-like_helical_dom_sf"/>
</dbReference>
<sequence length="1261" mass="142027">MSKGFSPKEIIQQIFSPMIGVVCSPQAEEICQKNNLTFVELLQPFSKLSTEANFRDPNGGTSSIKGIRLNVCDVGWRPPQTVLAKKMLNESVASLHCEKTRHIRINGKAPTNSLCFELIRKINVETTKLDIPSAQPWYEQWRETFFSVQFPADHEFTRHFLSCLIVLSSSDANPLESANNLTKKVQMMQNVTPQKLPKWLTFGTEILNSYVMLHDGCQGDITKAQQAFETLKLTFGDNKCFLLQINSYQGTTPGDCTDPWMKFLKKHPKSETHSDQNSAPKTPQDVTCVTAMPSSVSMSSLESPQANEELVDHPLSPVQEHASEAIHSNFSTSCDSLASQVVNPNVWANETDLDVPHGMWLTASDVDNLKHFIQDYTVRSLLPYVEKMVSLLNDTVTNKKGVSRSLLSATKRWFVTTKPAVNTTQNAVVYENDSIELQTRKLGDLYFMFGNYNLAFQAYHQAKRDFHADSAWQYYAGALEMAAMAAFMLGTCNRKTYDYMEEAILMYLESCKLPQFATRATMISVECLKAAKLFREAAKQLIRMTSEDSDLRSALLLEEASYAYLMSQPPLYRKYAFHIVLAGHRYTKCGQRKHAFRCYKQAYQVFENRGWSLAEDHIQYTIGKQAVTLKKLDEASNSLAHLLRPASLQSCNQQAAFLREYIATQKTLLSQSDTDLLLDIALPKIAHNMTRVLVTSHPPITTPNLMSATNIQINSNLEDEWKWQKLEEIVVQVASNKPVMLFKPTRSLFTSAVPTLENPICVHGEPIEISFVLENTIKPSITFEDINLLWTFTKENGEVETNAINGSLSPDHSIKSSYIKTIQMNEYDKKLVTLNLIPHLTGTLKITGIVGKISATNENSNLTGKLDFEPILIRPEGPSAYEKSPQYDKKLEISVLPPVSALHVSFSIIPDEVLAGEIIPIKVYLTNSGDDPLGSLYAATESPRWMLGDLDGQELPLSVLRDFTDLTNEALSRDKEFRKQHSFCLLSSVENGIALKAQETKTTTIWLQAPMKKGQTDIKLLIYYAMPNDYPKIKYRLVRHVWKINVNESLSVGASCSIGNMATGELGVDLSIKNLNQVHHALMTEFMLSNISLFNMQSPGLSRVLDEKAGLRSNERIDLRFSLNEYANKATTHPTDFIQDRLSQLTIPSNTDVSVAIPSLANIGSFLMKNETKYIGVLGQAGNNEEFNNIVSNEDPHLCVILTWKAIVHDNSSLQRIAFGQHFVQLRNLYETIVNEVAIKIKTWILSRVREKERTIQYDKY</sequence>
<evidence type="ECO:0000313" key="5">
    <source>
        <dbReference type="Proteomes" id="UP001151699"/>
    </source>
</evidence>
<gene>
    <name evidence="4" type="primary">TRAPPC8</name>
    <name evidence="4" type="ORF">Bhyg_06517</name>
</gene>
<protein>
    <submittedName>
        <fullName evidence="4">Trafficking protein particle complex subunit 8</fullName>
    </submittedName>
</protein>